<gene>
    <name evidence="3" type="ORF">OS493_020911</name>
</gene>
<dbReference type="Gene3D" id="4.10.280.10">
    <property type="entry name" value="Helix-loop-helix DNA-binding domain"/>
    <property type="match status" value="1"/>
</dbReference>
<dbReference type="Pfam" id="PF00010">
    <property type="entry name" value="HLH"/>
    <property type="match status" value="1"/>
</dbReference>
<dbReference type="PROSITE" id="PS50888">
    <property type="entry name" value="BHLH"/>
    <property type="match status" value="1"/>
</dbReference>
<accession>A0A9W9ZZV0</accession>
<dbReference type="SUPFAM" id="SSF47459">
    <property type="entry name" value="HLH, helix-loop-helix DNA-binding domain"/>
    <property type="match status" value="1"/>
</dbReference>
<proteinExistence type="predicted"/>
<feature type="compositionally biased region" description="Polar residues" evidence="1">
    <location>
        <begin position="268"/>
        <end position="277"/>
    </location>
</feature>
<organism evidence="3 4">
    <name type="scientific">Desmophyllum pertusum</name>
    <dbReference type="NCBI Taxonomy" id="174260"/>
    <lineage>
        <taxon>Eukaryota</taxon>
        <taxon>Metazoa</taxon>
        <taxon>Cnidaria</taxon>
        <taxon>Anthozoa</taxon>
        <taxon>Hexacorallia</taxon>
        <taxon>Scleractinia</taxon>
        <taxon>Caryophylliina</taxon>
        <taxon>Caryophylliidae</taxon>
        <taxon>Desmophyllum</taxon>
    </lineage>
</organism>
<sequence>MDNDSRIFSFQMNDMYEYWPSNDMYGCSHNTLTQLQEKVLRSLSKKQEEDTLQVVPENDSVFESDLPSPYVSATREAAVCREKSAVKECHNKPCYRGEHRTEIQRNINFPWSPRLGKSPLLSTYTSTEPLRTPTFPFSPLKKSPSYFTAPGSPLALMLLSPFGRKPSEDLSMYLPENFTPAATLERLERSVSTTVFEFPCIERNQDDCEMTDLKSDKDEEKIADEMEIDAVEMDICGADDNLHAQEVFFDLNESNCSGDSNVEDYDCGQQSNMSQNTEGRRKKARQKDNSKGDCGAVVGFRNGLERKRRSEMNSKYDKLRKCIPEIEERDKVSKILVLKSAVQYIEELQRQDELLTEQKNLEKLKNEVLLKNLVKVNSSIALN</sequence>
<dbReference type="CDD" id="cd11400">
    <property type="entry name" value="bHLHzip_Myc"/>
    <property type="match status" value="1"/>
</dbReference>
<reference evidence="3" key="1">
    <citation type="submission" date="2023-01" db="EMBL/GenBank/DDBJ databases">
        <title>Genome assembly of the deep-sea coral Lophelia pertusa.</title>
        <authorList>
            <person name="Herrera S."/>
            <person name="Cordes E."/>
        </authorList>
    </citation>
    <scope>NUCLEOTIDE SEQUENCE</scope>
    <source>
        <strain evidence="3">USNM1676648</strain>
        <tissue evidence="3">Polyp</tissue>
    </source>
</reference>
<dbReference type="EMBL" id="MU825409">
    <property type="protein sequence ID" value="KAJ7390891.1"/>
    <property type="molecule type" value="Genomic_DNA"/>
</dbReference>
<comment type="caution">
    <text evidence="3">The sequence shown here is derived from an EMBL/GenBank/DDBJ whole genome shotgun (WGS) entry which is preliminary data.</text>
</comment>
<dbReference type="SMART" id="SM00353">
    <property type="entry name" value="HLH"/>
    <property type="match status" value="1"/>
</dbReference>
<evidence type="ECO:0000313" key="4">
    <source>
        <dbReference type="Proteomes" id="UP001163046"/>
    </source>
</evidence>
<feature type="domain" description="BHLH" evidence="2">
    <location>
        <begin position="296"/>
        <end position="348"/>
    </location>
</feature>
<protein>
    <recommendedName>
        <fullName evidence="2">BHLH domain-containing protein</fullName>
    </recommendedName>
</protein>
<dbReference type="InterPro" id="IPR011598">
    <property type="entry name" value="bHLH_dom"/>
</dbReference>
<evidence type="ECO:0000313" key="3">
    <source>
        <dbReference type="EMBL" id="KAJ7390891.1"/>
    </source>
</evidence>
<dbReference type="InterPro" id="IPR050433">
    <property type="entry name" value="Myc_transcription_factors"/>
</dbReference>
<dbReference type="InterPro" id="IPR036638">
    <property type="entry name" value="HLH_DNA-bd_sf"/>
</dbReference>
<evidence type="ECO:0000256" key="1">
    <source>
        <dbReference type="SAM" id="MobiDB-lite"/>
    </source>
</evidence>
<dbReference type="AlphaFoldDB" id="A0A9W9ZZV0"/>
<dbReference type="OrthoDB" id="5964374at2759"/>
<feature type="region of interest" description="Disordered" evidence="1">
    <location>
        <begin position="267"/>
        <end position="292"/>
    </location>
</feature>
<dbReference type="Proteomes" id="UP001163046">
    <property type="component" value="Unassembled WGS sequence"/>
</dbReference>
<dbReference type="GO" id="GO:0046983">
    <property type="term" value="F:protein dimerization activity"/>
    <property type="evidence" value="ECO:0007669"/>
    <property type="project" value="InterPro"/>
</dbReference>
<evidence type="ECO:0000259" key="2">
    <source>
        <dbReference type="PROSITE" id="PS50888"/>
    </source>
</evidence>
<keyword evidence="4" id="KW-1185">Reference proteome</keyword>
<name>A0A9W9ZZV0_9CNID</name>
<dbReference type="PANTHER" id="PTHR45851">
    <property type="entry name" value="MYC PROTO-ONCOGENE"/>
    <property type="match status" value="1"/>
</dbReference>